<dbReference type="Proteomes" id="UP001596310">
    <property type="component" value="Unassembled WGS sequence"/>
</dbReference>
<dbReference type="PANTHER" id="PTHR23082">
    <property type="entry name" value="TRANSCRIPTION INITIATION FACTOR IIIC TFIIIC , POLYPEPTIDE 3-RELATED"/>
    <property type="match status" value="1"/>
</dbReference>
<organism evidence="1 2">
    <name type="scientific">Lapidilactobacillus achengensis</name>
    <dbReference type="NCBI Taxonomy" id="2486000"/>
    <lineage>
        <taxon>Bacteria</taxon>
        <taxon>Bacillati</taxon>
        <taxon>Bacillota</taxon>
        <taxon>Bacilli</taxon>
        <taxon>Lactobacillales</taxon>
        <taxon>Lactobacillaceae</taxon>
        <taxon>Lapidilactobacillus</taxon>
    </lineage>
</organism>
<dbReference type="Gene3D" id="1.25.40.10">
    <property type="entry name" value="Tetratricopeptide repeat domain"/>
    <property type="match status" value="3"/>
</dbReference>
<dbReference type="RefSeq" id="WP_125595681.1">
    <property type="nucleotide sequence ID" value="NZ_JBHSSM010000015.1"/>
</dbReference>
<gene>
    <name evidence="1" type="ORF">ACFQHW_04970</name>
</gene>
<name>A0ABW1UML6_9LACO</name>
<dbReference type="Pfam" id="PF14559">
    <property type="entry name" value="TPR_19"/>
    <property type="match status" value="2"/>
</dbReference>
<dbReference type="Pfam" id="PF13432">
    <property type="entry name" value="TPR_16"/>
    <property type="match status" value="1"/>
</dbReference>
<dbReference type="EMBL" id="JBHSSM010000015">
    <property type="protein sequence ID" value="MFC6314921.1"/>
    <property type="molecule type" value="Genomic_DNA"/>
</dbReference>
<protein>
    <submittedName>
        <fullName evidence="1">Tetratricopeptide repeat protein</fullName>
    </submittedName>
</protein>
<sequence length="423" mass="46872">MSYSEQMLQDLDDQDLTAAQRDFALALAEDDDATLFSLAEELQALGFDQEAAQIARQLLAHDPGADEAKLILAEVAIDDDQTDQALDWLNQIKPDSPVYPESLVTAADLYQTMNLLEVSEQKLLAAQRLLPDEPALDFGLAELYANMGRYQEAAQYDQRLLAAGHDYWAQVSIKQRLAEALSGSGEYEAAVALLEELTKNLATDEQLFQLGVLYHSLHQEEQAIKVLTRLQQQNADYSALYEPLVASQRALGHEAEALQTAQVGLGYDAFNLNLARLGAEAAIQLQQPQTAQELLEAGLRVDPDAQPLRLLLATIMAQKGDDQAVIELLAPIATADQADPQVNWQLAAAYDRLDQVPEAKAAFFAAYPNLKTNPDFMRQFIAFLQAEAQTSELILALKQYLTLAPDDPDYSELLFDLEHDRER</sequence>
<keyword evidence="2" id="KW-1185">Reference proteome</keyword>
<dbReference type="InterPro" id="IPR039340">
    <property type="entry name" value="Tfc4/TFIIIC-102/Sfc4"/>
</dbReference>
<dbReference type="InterPro" id="IPR011990">
    <property type="entry name" value="TPR-like_helical_dom_sf"/>
</dbReference>
<dbReference type="PANTHER" id="PTHR23082:SF0">
    <property type="entry name" value="GENERAL TRANSCRIPTION FACTOR 3C POLYPEPTIDE 3"/>
    <property type="match status" value="1"/>
</dbReference>
<evidence type="ECO:0000313" key="1">
    <source>
        <dbReference type="EMBL" id="MFC6314921.1"/>
    </source>
</evidence>
<comment type="caution">
    <text evidence="1">The sequence shown here is derived from an EMBL/GenBank/DDBJ whole genome shotgun (WGS) entry which is preliminary data.</text>
</comment>
<proteinExistence type="predicted"/>
<reference evidence="2" key="1">
    <citation type="journal article" date="2019" name="Int. J. Syst. Evol. Microbiol.">
        <title>The Global Catalogue of Microorganisms (GCM) 10K type strain sequencing project: providing services to taxonomists for standard genome sequencing and annotation.</title>
        <authorList>
            <consortium name="The Broad Institute Genomics Platform"/>
            <consortium name="The Broad Institute Genome Sequencing Center for Infectious Disease"/>
            <person name="Wu L."/>
            <person name="Ma J."/>
        </authorList>
    </citation>
    <scope>NUCLEOTIDE SEQUENCE [LARGE SCALE GENOMIC DNA]</scope>
    <source>
        <strain evidence="2">CCM 8897</strain>
    </source>
</reference>
<dbReference type="SUPFAM" id="SSF48452">
    <property type="entry name" value="TPR-like"/>
    <property type="match status" value="2"/>
</dbReference>
<accession>A0ABW1UML6</accession>
<evidence type="ECO:0000313" key="2">
    <source>
        <dbReference type="Proteomes" id="UP001596310"/>
    </source>
</evidence>